<organism evidence="8 9">
    <name type="scientific">Babesia microti (strain RI)</name>
    <dbReference type="NCBI Taxonomy" id="1133968"/>
    <lineage>
        <taxon>Eukaryota</taxon>
        <taxon>Sar</taxon>
        <taxon>Alveolata</taxon>
        <taxon>Apicomplexa</taxon>
        <taxon>Aconoidasida</taxon>
        <taxon>Piroplasmida</taxon>
        <taxon>Babesiidae</taxon>
        <taxon>Babesia</taxon>
    </lineage>
</organism>
<dbReference type="InterPro" id="IPR011993">
    <property type="entry name" value="PH-like_dom_sf"/>
</dbReference>
<dbReference type="EMBL" id="LN871599">
    <property type="protein sequence ID" value="SIO73774.1"/>
    <property type="molecule type" value="Genomic_DNA"/>
</dbReference>
<dbReference type="Gene3D" id="2.30.29.30">
    <property type="entry name" value="Pleckstrin-homology domain (PH domain)/Phosphotyrosine-binding domain (PTB)"/>
    <property type="match status" value="1"/>
</dbReference>
<evidence type="ECO:0000256" key="1">
    <source>
        <dbReference type="ARBA" id="ARBA00008842"/>
    </source>
</evidence>
<dbReference type="FunFam" id="2.40.160.120:FF:000001">
    <property type="entry name" value="Oxysterol-binding protein"/>
    <property type="match status" value="1"/>
</dbReference>
<keyword evidence="2" id="KW-0813">Transport</keyword>
<dbReference type="PANTHER" id="PTHR10972">
    <property type="entry name" value="OXYSTEROL-BINDING PROTEIN-RELATED"/>
    <property type="match status" value="1"/>
</dbReference>
<keyword evidence="3" id="KW-0597">Phosphoprotein</keyword>
<evidence type="ECO:0000256" key="3">
    <source>
        <dbReference type="ARBA" id="ARBA00022553"/>
    </source>
</evidence>
<dbReference type="Pfam" id="PF00169">
    <property type="entry name" value="PH"/>
    <property type="match status" value="1"/>
</dbReference>
<feature type="domain" description="PH" evidence="7">
    <location>
        <begin position="21"/>
        <end position="113"/>
    </location>
</feature>
<feature type="compositionally biased region" description="Basic and acidic residues" evidence="6">
    <location>
        <begin position="391"/>
        <end position="412"/>
    </location>
</feature>
<dbReference type="Proteomes" id="UP000002899">
    <property type="component" value="Chromosome IV"/>
</dbReference>
<dbReference type="InterPro" id="IPR037239">
    <property type="entry name" value="OSBP_sf"/>
</dbReference>
<protein>
    <submittedName>
        <fullName evidence="8">Oxysterol-binding protein homolog 1</fullName>
    </submittedName>
</protein>
<dbReference type="InterPro" id="IPR001849">
    <property type="entry name" value="PH_domain"/>
</dbReference>
<accession>A0A1N6LY42</accession>
<dbReference type="GO" id="GO:0016020">
    <property type="term" value="C:membrane"/>
    <property type="evidence" value="ECO:0007669"/>
    <property type="project" value="TreeGrafter"/>
</dbReference>
<evidence type="ECO:0000313" key="8">
    <source>
        <dbReference type="EMBL" id="SIO73774.1"/>
    </source>
</evidence>
<dbReference type="SMART" id="SM00233">
    <property type="entry name" value="PH"/>
    <property type="match status" value="1"/>
</dbReference>
<dbReference type="SUPFAM" id="SSF50729">
    <property type="entry name" value="PH domain-like"/>
    <property type="match status" value="1"/>
</dbReference>
<reference evidence="8 9" key="3">
    <citation type="journal article" date="2016" name="Sci. Rep.">
        <title>Genome-wide diversity and gene expression profiling of Babesia microti isolates identify polymorphic genes that mediate host-pathogen interactions.</title>
        <authorList>
            <person name="Silva J.C."/>
            <person name="Cornillot E."/>
            <person name="McCracken C."/>
            <person name="Usmani-Brown S."/>
            <person name="Dwivedi A."/>
            <person name="Ifeonu O.O."/>
            <person name="Crabtree J."/>
            <person name="Gotia H.T."/>
            <person name="Virji A.Z."/>
            <person name="Reynes C."/>
            <person name="Colinge J."/>
            <person name="Kumar V."/>
            <person name="Lawres L."/>
            <person name="Pazzi J.E."/>
            <person name="Pablo J.V."/>
            <person name="Hung C."/>
            <person name="Brancato J."/>
            <person name="Kumari P."/>
            <person name="Orvis J."/>
            <person name="Tretina K."/>
            <person name="Chibucos M."/>
            <person name="Ott S."/>
            <person name="Sadzewicz L."/>
            <person name="Sengamalay N."/>
            <person name="Shetty A.C."/>
            <person name="Su Q."/>
            <person name="Tallon L."/>
            <person name="Fraser C.M."/>
            <person name="Frutos R."/>
            <person name="Molina D.M."/>
            <person name="Krause P.J."/>
            <person name="Ben Mamoun C."/>
        </authorList>
    </citation>
    <scope>NUCLEOTIDE SEQUENCE [LARGE SCALE GENOMIC DNA]</scope>
    <source>
        <strain evidence="8 9">RI</strain>
    </source>
</reference>
<comment type="similarity">
    <text evidence="1">Belongs to the OSBP family.</text>
</comment>
<dbReference type="PROSITE" id="PS50003">
    <property type="entry name" value="PH_DOMAIN"/>
    <property type="match status" value="1"/>
</dbReference>
<dbReference type="GO" id="GO:0120009">
    <property type="term" value="P:intermembrane lipid transfer"/>
    <property type="evidence" value="ECO:0007669"/>
    <property type="project" value="UniProtKB-ARBA"/>
</dbReference>
<dbReference type="KEGG" id="bmic:BmR1_04g07890"/>
<keyword evidence="9" id="KW-1185">Reference proteome</keyword>
<dbReference type="VEuPathDB" id="PiroplasmaDB:BmR1_04g07890"/>
<evidence type="ECO:0000259" key="7">
    <source>
        <dbReference type="PROSITE" id="PS50003"/>
    </source>
</evidence>
<dbReference type="Pfam" id="PF01237">
    <property type="entry name" value="Oxysterol_BP"/>
    <property type="match status" value="1"/>
</dbReference>
<reference evidence="8 9" key="2">
    <citation type="journal article" date="2013" name="PLoS ONE">
        <title>Whole genome mapping and re-organization of the nuclear and mitochondrial genomes of Babesia microti isolates.</title>
        <authorList>
            <person name="Cornillot E."/>
            <person name="Dassouli A."/>
            <person name="Garg A."/>
            <person name="Pachikara N."/>
            <person name="Randazzo S."/>
            <person name="Depoix D."/>
            <person name="Carcy B."/>
            <person name="Delbecq S."/>
            <person name="Frutos R."/>
            <person name="Silva J.C."/>
            <person name="Sutton R."/>
            <person name="Krause P.J."/>
            <person name="Mamoun C.B."/>
        </authorList>
    </citation>
    <scope>NUCLEOTIDE SEQUENCE [LARGE SCALE GENOMIC DNA]</scope>
    <source>
        <strain evidence="8 9">RI</strain>
    </source>
</reference>
<dbReference type="GO" id="GO:0005829">
    <property type="term" value="C:cytosol"/>
    <property type="evidence" value="ECO:0007669"/>
    <property type="project" value="TreeGrafter"/>
</dbReference>
<evidence type="ECO:0000256" key="2">
    <source>
        <dbReference type="ARBA" id="ARBA00022448"/>
    </source>
</evidence>
<evidence type="ECO:0000256" key="4">
    <source>
        <dbReference type="ARBA" id="ARBA00023055"/>
    </source>
</evidence>
<dbReference type="AlphaFoldDB" id="A0A1N6LY42"/>
<evidence type="ECO:0000256" key="5">
    <source>
        <dbReference type="ARBA" id="ARBA00023121"/>
    </source>
</evidence>
<sequence>MYLFNFTKENTPPIQQNCGKTILYEGWLYKWTNFIGSWRQRYFTLYAGSLSYSIEKNSPVKETFSLSHCKIRICPDDPVRLEIDTLERGIIFLRTDNITEKQKWYVAIKRTQQQYMKVCRRDVRTPAGIYSVSLPANSEFEKIELQKKLELLDSKSPECSQITDRPRSFENANKPPIDINELFIKSSADLESKSPLNCLIDNLLSFREISKALFDELHSIESITLSHISNITQSAGSGSDKSLESKFIDLIQRIDSIEKLLSNYNSSMENLLTEENSHSKQLEKSLKWLAKQNYQLEKAQLNVGIAHGACRNRSGEMNIKRSPGPLGSTKLSQEMKAVTNERLLMSNEQETDEEFYECEDNNSNFKYPSSNSSNISDKTITTPALDITRIDSDRLDKQSMESKEPTPSHEIKTSSTNYKFEWRTKLPVPRTSLKISLWSILKECIGKDISRIRLPVYLNEPTSFLQRASEDFEYYQILDKAATFRDSVERTAWLTLFTITPYESVVGRTYKPFNPLLGETFELTHFGYDFFTEQVEHHPPLAAFDCKNQNFHSYGHTHVQSKVTGKSVEVKVYGPYYIDLNLKYSGECEHYKVQRVNLVIHNIIFGTIWIEFVGTSIITNFSTGDFTIVQFLKKGWFEKDIHKTRAVVFDCEGNGRFYIHGIWSAYLILEKIKKGTSVFFTPWKHSNGGRMINPNNTFNYDKSAFKTEGDAWDSFISNIDWENIQVEPGSRIQAWKPNKKPANNSIYYGFSYMTMQLGQVSPHYDPAHGSVIATTDSRFRPDIIAYEKGDLELAGKEKNRVEEKQRGAALNRKEPYKPLYFKKIPHPITAEPVYIFNNLYWERKRDGTLNDYSPDIF</sequence>
<keyword evidence="4" id="KW-0445">Lipid transport</keyword>
<feature type="region of interest" description="Disordered" evidence="6">
    <location>
        <begin position="391"/>
        <end position="414"/>
    </location>
</feature>
<dbReference type="InterPro" id="IPR000648">
    <property type="entry name" value="Oxysterol-bd"/>
</dbReference>
<dbReference type="RefSeq" id="XP_021337836.1">
    <property type="nucleotide sequence ID" value="XM_021482642.1"/>
</dbReference>
<name>A0A1N6LY42_BABMR</name>
<proteinExistence type="inferred from homology"/>
<evidence type="ECO:0000256" key="6">
    <source>
        <dbReference type="SAM" id="MobiDB-lite"/>
    </source>
</evidence>
<reference evidence="8 9" key="1">
    <citation type="journal article" date="2012" name="Nucleic Acids Res.">
        <title>Sequencing of the smallest Apicomplexan genome from the human pathogen Babesia microti.</title>
        <authorList>
            <person name="Cornillot E."/>
            <person name="Hadj-Kaddour K."/>
            <person name="Dassouli A."/>
            <person name="Noel B."/>
            <person name="Ranwez V."/>
            <person name="Vacherie B."/>
            <person name="Augagneur Y."/>
            <person name="Bres V."/>
            <person name="Duclos A."/>
            <person name="Randazzo S."/>
            <person name="Carcy B."/>
            <person name="Debierre-Grockiego F."/>
            <person name="Delbecq S."/>
            <person name="Moubri-Menage K."/>
            <person name="Shams-Eldin H."/>
            <person name="Usmani-Brown S."/>
            <person name="Bringaud F."/>
            <person name="Wincker P."/>
            <person name="Vivares C.P."/>
            <person name="Schwarz R.T."/>
            <person name="Schetters T.P."/>
            <person name="Krause P.J."/>
            <person name="Gorenflot A."/>
            <person name="Berry V."/>
            <person name="Barbe V."/>
            <person name="Ben Mamoun C."/>
        </authorList>
    </citation>
    <scope>NUCLEOTIDE SEQUENCE [LARGE SCALE GENOMIC DNA]</scope>
    <source>
        <strain evidence="8 9">RI</strain>
    </source>
</reference>
<dbReference type="OrthoDB" id="1854502at2759"/>
<dbReference type="Gene3D" id="2.40.160.120">
    <property type="match status" value="1"/>
</dbReference>
<gene>
    <name evidence="8" type="ORF">BmR1_04g07890</name>
</gene>
<dbReference type="GeneID" id="24426217"/>
<dbReference type="PANTHER" id="PTHR10972:SF205">
    <property type="entry name" value="OXYSTEROL-BINDING PROTEIN 1"/>
    <property type="match status" value="1"/>
</dbReference>
<keyword evidence="5" id="KW-0446">Lipid-binding</keyword>
<evidence type="ECO:0000313" key="9">
    <source>
        <dbReference type="Proteomes" id="UP000002899"/>
    </source>
</evidence>
<dbReference type="GO" id="GO:0032934">
    <property type="term" value="F:sterol binding"/>
    <property type="evidence" value="ECO:0007669"/>
    <property type="project" value="TreeGrafter"/>
</dbReference>
<dbReference type="SUPFAM" id="SSF144000">
    <property type="entry name" value="Oxysterol-binding protein-like"/>
    <property type="match status" value="1"/>
</dbReference>